<dbReference type="InterPro" id="IPR057326">
    <property type="entry name" value="KR_dom"/>
</dbReference>
<dbReference type="Pfam" id="PF13561">
    <property type="entry name" value="adh_short_C2"/>
    <property type="match status" value="1"/>
</dbReference>
<organism evidence="3 4">
    <name type="scientific">Ferrovibrio terrae</name>
    <dbReference type="NCBI Taxonomy" id="2594003"/>
    <lineage>
        <taxon>Bacteria</taxon>
        <taxon>Pseudomonadati</taxon>
        <taxon>Pseudomonadota</taxon>
        <taxon>Alphaproteobacteria</taxon>
        <taxon>Rhodospirillales</taxon>
        <taxon>Rhodospirillaceae</taxon>
        <taxon>Ferrovibrio</taxon>
    </lineage>
</organism>
<dbReference type="EMBL" id="CP041636">
    <property type="protein sequence ID" value="QDO98244.1"/>
    <property type="molecule type" value="Genomic_DNA"/>
</dbReference>
<dbReference type="InterPro" id="IPR036291">
    <property type="entry name" value="NAD(P)-bd_dom_sf"/>
</dbReference>
<dbReference type="PANTHER" id="PTHR42879">
    <property type="entry name" value="3-OXOACYL-(ACYL-CARRIER-PROTEIN) REDUCTASE"/>
    <property type="match status" value="1"/>
</dbReference>
<dbReference type="SUPFAM" id="SSF51735">
    <property type="entry name" value="NAD(P)-binding Rossmann-fold domains"/>
    <property type="match status" value="1"/>
</dbReference>
<evidence type="ECO:0000259" key="2">
    <source>
        <dbReference type="SMART" id="SM00822"/>
    </source>
</evidence>
<keyword evidence="4" id="KW-1185">Reference proteome</keyword>
<accession>A0A516H394</accession>
<dbReference type="OrthoDB" id="9804774at2"/>
<dbReference type="Gene3D" id="3.40.50.720">
    <property type="entry name" value="NAD(P)-binding Rossmann-like Domain"/>
    <property type="match status" value="1"/>
</dbReference>
<proteinExistence type="inferred from homology"/>
<dbReference type="InterPro" id="IPR002347">
    <property type="entry name" value="SDR_fam"/>
</dbReference>
<dbReference type="InterPro" id="IPR050259">
    <property type="entry name" value="SDR"/>
</dbReference>
<dbReference type="FunFam" id="3.40.50.720:FF:000084">
    <property type="entry name" value="Short-chain dehydrogenase reductase"/>
    <property type="match status" value="1"/>
</dbReference>
<evidence type="ECO:0000256" key="1">
    <source>
        <dbReference type="ARBA" id="ARBA00006484"/>
    </source>
</evidence>
<dbReference type="SMART" id="SM00822">
    <property type="entry name" value="PKS_KR"/>
    <property type="match status" value="1"/>
</dbReference>
<reference evidence="3 4" key="1">
    <citation type="submission" date="2019-07" db="EMBL/GenBank/DDBJ databases">
        <title>Genome sequencing for Ferrovibrio sp. K5.</title>
        <authorList>
            <person name="Park S.-J."/>
        </authorList>
    </citation>
    <scope>NUCLEOTIDE SEQUENCE [LARGE SCALE GENOMIC DNA]</scope>
    <source>
        <strain evidence="3 4">K5</strain>
    </source>
</reference>
<dbReference type="PANTHER" id="PTHR42879:SF6">
    <property type="entry name" value="NADPH-DEPENDENT REDUCTASE BACG"/>
    <property type="match status" value="1"/>
</dbReference>
<dbReference type="Proteomes" id="UP000317496">
    <property type="component" value="Chromosome"/>
</dbReference>
<dbReference type="KEGG" id="fer:FNB15_13615"/>
<protein>
    <submittedName>
        <fullName evidence="3">SDR family oxidoreductase</fullName>
    </submittedName>
</protein>
<name>A0A516H394_9PROT</name>
<evidence type="ECO:0000313" key="3">
    <source>
        <dbReference type="EMBL" id="QDO98244.1"/>
    </source>
</evidence>
<feature type="domain" description="Ketoreductase" evidence="2">
    <location>
        <begin position="18"/>
        <end position="193"/>
    </location>
</feature>
<evidence type="ECO:0000313" key="4">
    <source>
        <dbReference type="Proteomes" id="UP000317496"/>
    </source>
</evidence>
<comment type="similarity">
    <text evidence="1">Belongs to the short-chain dehydrogenases/reductases (SDR) family.</text>
</comment>
<gene>
    <name evidence="3" type="ORF">FNB15_13615</name>
</gene>
<dbReference type="PRINTS" id="PR00081">
    <property type="entry name" value="GDHRDH"/>
</dbReference>
<sequence>MRRQRHLEEPMDLQLKGRVAIVTGASKGIGRAIAETLAAEGMKLVLVARSTDLLKDLAKALPTESLVQAVDLRDTAVPAQVVAAAMQAFGGIDLVVNNAGATKRGDFLQLTDEDWADGYALKFFGAMRLSRAAWPHLAVRQGSIVSIIGIGGRTGQAEFAIGGSVNAAAMNLTKVLADRGVTDGVRVNAINPGAIATERLQLRIRNFAKEQGISEADAAVKLPRSMAIARFGEPAEIARVVAFLASPQAGYLQGAVIDVDGGQTRTL</sequence>
<dbReference type="AlphaFoldDB" id="A0A516H394"/>